<dbReference type="STRING" id="1436961.SAMN05421739_10428"/>
<dbReference type="InterPro" id="IPR050330">
    <property type="entry name" value="Bact_OuterMem_StrucFunc"/>
</dbReference>
<evidence type="ECO:0000256" key="2">
    <source>
        <dbReference type="ARBA" id="ARBA00023136"/>
    </source>
</evidence>
<dbReference type="SUPFAM" id="SSF103088">
    <property type="entry name" value="OmpA-like"/>
    <property type="match status" value="1"/>
</dbReference>
<keyword evidence="8" id="KW-1185">Reference proteome</keyword>
<dbReference type="GO" id="GO:0009279">
    <property type="term" value="C:cell outer membrane"/>
    <property type="evidence" value="ECO:0007669"/>
    <property type="project" value="UniProtKB-SubCell"/>
</dbReference>
<dbReference type="PRINTS" id="PR01021">
    <property type="entry name" value="OMPADOMAIN"/>
</dbReference>
<sequence>MGKITSLMKRLFLLVYLLLTFLLPAVVQAQQITNVEPEAITEAKIQVSELQPTSELHLDFPNLNKIPYYHDRKKLSLINRLEKRRQYAKVLPLLEEYVHNFGVENFYKDTELLWRLGQLLERQGNTEKAKALYRLVLKHHRSNVRSIMSYYDSLEQNTKDYYVPLDYYYELVEYRKSIATFKPPQGVYLNMGYAINSPYADYGPTLNDENELLIFTSKRNVVGLHNRANEDLYFSKQNNGFWEEAQSFGKPINSIYNEGSACLSRDGKTLYFARCEAPDSYGNCDIYVATRQEDGSWGQIRNLGQNVNSPAWDSQPTLSQNEDTLYFASDRLGGFGLSDIYFTHKTKSGNWAPAQNLGPVINTRESEVSPFLHPKFQVLYFSSRGQLNHFGDFDIYKTYQSGGHWQEPRNIGPLVNGRGSEYYFTIDAASRNLYYARSEANDIQNLDLYSFPLPMEAHPLAVTKVEGTLLDSVTNKPLSAVVSVIDLDNGIEISSKYVRPDGSFEFNLIDNTRYMILIQSPDFFTIERELELRGDTSIDFMTSVIDYSIPLVFKNIEFDPMQSDITPEMEPILDEVAYFLIDHPTYLLEIAGHTDSAGDAEFNQVLSQDRADAIKRYIERKVNIGSDRIEAIGYGSSKPIREEQTEEDRRINRRVEFKIIKLRQ</sequence>
<dbReference type="CDD" id="cd07185">
    <property type="entry name" value="OmpA_C-like"/>
    <property type="match status" value="1"/>
</dbReference>
<keyword evidence="5" id="KW-0732">Signal</keyword>
<dbReference type="Gene3D" id="2.120.10.30">
    <property type="entry name" value="TolB, C-terminal domain"/>
    <property type="match status" value="1"/>
</dbReference>
<keyword evidence="3" id="KW-0998">Cell outer membrane</keyword>
<feature type="domain" description="OmpA-like" evidence="6">
    <location>
        <begin position="545"/>
        <end position="663"/>
    </location>
</feature>
<dbReference type="Gene3D" id="1.25.40.10">
    <property type="entry name" value="Tetratricopeptide repeat domain"/>
    <property type="match status" value="1"/>
</dbReference>
<evidence type="ECO:0000259" key="6">
    <source>
        <dbReference type="PROSITE" id="PS51123"/>
    </source>
</evidence>
<organism evidence="7 8">
    <name type="scientific">Pontibacter chinhatensis</name>
    <dbReference type="NCBI Taxonomy" id="1436961"/>
    <lineage>
        <taxon>Bacteria</taxon>
        <taxon>Pseudomonadati</taxon>
        <taxon>Bacteroidota</taxon>
        <taxon>Cytophagia</taxon>
        <taxon>Cytophagales</taxon>
        <taxon>Hymenobacteraceae</taxon>
        <taxon>Pontibacter</taxon>
    </lineage>
</organism>
<reference evidence="8" key="1">
    <citation type="submission" date="2016-10" db="EMBL/GenBank/DDBJ databases">
        <authorList>
            <person name="Varghese N."/>
            <person name="Submissions S."/>
        </authorList>
    </citation>
    <scope>NUCLEOTIDE SEQUENCE [LARGE SCALE GENOMIC DNA]</scope>
    <source>
        <strain evidence="8">LP51</strain>
    </source>
</reference>
<evidence type="ECO:0000256" key="5">
    <source>
        <dbReference type="SAM" id="SignalP"/>
    </source>
</evidence>
<dbReference type="Pfam" id="PF00691">
    <property type="entry name" value="OmpA"/>
    <property type="match status" value="1"/>
</dbReference>
<dbReference type="InterPro" id="IPR011990">
    <property type="entry name" value="TPR-like_helical_dom_sf"/>
</dbReference>
<dbReference type="InterPro" id="IPR011042">
    <property type="entry name" value="6-blade_b-propeller_TolB-like"/>
</dbReference>
<evidence type="ECO:0000313" key="8">
    <source>
        <dbReference type="Proteomes" id="UP000198724"/>
    </source>
</evidence>
<proteinExistence type="predicted"/>
<feature type="chain" id="PRO_5011647101" evidence="5">
    <location>
        <begin position="30"/>
        <end position="664"/>
    </location>
</feature>
<dbReference type="InterPro" id="IPR006664">
    <property type="entry name" value="OMP_bac"/>
</dbReference>
<evidence type="ECO:0000256" key="3">
    <source>
        <dbReference type="ARBA" id="ARBA00023237"/>
    </source>
</evidence>
<gene>
    <name evidence="7" type="ORF">SAMN05421739_10428</name>
</gene>
<dbReference type="PANTHER" id="PTHR30329:SF21">
    <property type="entry name" value="LIPOPROTEIN YIAD-RELATED"/>
    <property type="match status" value="1"/>
</dbReference>
<dbReference type="PROSITE" id="PS51123">
    <property type="entry name" value="OMPA_2"/>
    <property type="match status" value="1"/>
</dbReference>
<evidence type="ECO:0000256" key="4">
    <source>
        <dbReference type="PROSITE-ProRule" id="PRU00473"/>
    </source>
</evidence>
<dbReference type="InterPro" id="IPR006665">
    <property type="entry name" value="OmpA-like"/>
</dbReference>
<evidence type="ECO:0000313" key="7">
    <source>
        <dbReference type="EMBL" id="SFG83906.1"/>
    </source>
</evidence>
<protein>
    <submittedName>
        <fullName evidence="7">Outer membrane protein OmpA</fullName>
    </submittedName>
</protein>
<dbReference type="Pfam" id="PF07676">
    <property type="entry name" value="PD40"/>
    <property type="match status" value="3"/>
</dbReference>
<dbReference type="InterPro" id="IPR011659">
    <property type="entry name" value="WD40"/>
</dbReference>
<dbReference type="Proteomes" id="UP000198724">
    <property type="component" value="Unassembled WGS sequence"/>
</dbReference>
<feature type="signal peptide" evidence="5">
    <location>
        <begin position="1"/>
        <end position="29"/>
    </location>
</feature>
<dbReference type="PANTHER" id="PTHR30329">
    <property type="entry name" value="STATOR ELEMENT OF FLAGELLAR MOTOR COMPLEX"/>
    <property type="match status" value="1"/>
</dbReference>
<name>A0A1I2V942_9BACT</name>
<accession>A0A1I2V942</accession>
<comment type="subcellular location">
    <subcellularLocation>
        <location evidence="1">Cell outer membrane</location>
    </subcellularLocation>
</comment>
<dbReference type="AlphaFoldDB" id="A0A1I2V942"/>
<evidence type="ECO:0000256" key="1">
    <source>
        <dbReference type="ARBA" id="ARBA00004442"/>
    </source>
</evidence>
<dbReference type="Gene3D" id="3.30.1330.60">
    <property type="entry name" value="OmpA-like domain"/>
    <property type="match status" value="1"/>
</dbReference>
<dbReference type="InterPro" id="IPR036737">
    <property type="entry name" value="OmpA-like_sf"/>
</dbReference>
<dbReference type="SUPFAM" id="SSF82171">
    <property type="entry name" value="DPP6 N-terminal domain-like"/>
    <property type="match status" value="1"/>
</dbReference>
<keyword evidence="2 4" id="KW-0472">Membrane</keyword>
<dbReference type="EMBL" id="FOOT01000004">
    <property type="protein sequence ID" value="SFG83906.1"/>
    <property type="molecule type" value="Genomic_DNA"/>
</dbReference>